<accession>A0AA38S0W0</accession>
<keyword evidence="3" id="KW-0862">Zinc</keyword>
<dbReference type="Pfam" id="PF04828">
    <property type="entry name" value="GFA"/>
    <property type="match status" value="2"/>
</dbReference>
<dbReference type="InterPro" id="IPR011057">
    <property type="entry name" value="Mss4-like_sf"/>
</dbReference>
<dbReference type="PANTHER" id="PTHR28620">
    <property type="entry name" value="CENTROMERE PROTEIN V"/>
    <property type="match status" value="1"/>
</dbReference>
<dbReference type="InterPro" id="IPR006913">
    <property type="entry name" value="CENP-V/GFA"/>
</dbReference>
<keyword evidence="2" id="KW-0479">Metal-binding</keyword>
<keyword evidence="6" id="KW-1185">Reference proteome</keyword>
<organism evidence="5 6">
    <name type="scientific">Coniochaeta hoffmannii</name>
    <dbReference type="NCBI Taxonomy" id="91930"/>
    <lineage>
        <taxon>Eukaryota</taxon>
        <taxon>Fungi</taxon>
        <taxon>Dikarya</taxon>
        <taxon>Ascomycota</taxon>
        <taxon>Pezizomycotina</taxon>
        <taxon>Sordariomycetes</taxon>
        <taxon>Sordariomycetidae</taxon>
        <taxon>Coniochaetales</taxon>
        <taxon>Coniochaetaceae</taxon>
        <taxon>Coniochaeta</taxon>
    </lineage>
</organism>
<evidence type="ECO:0000256" key="3">
    <source>
        <dbReference type="ARBA" id="ARBA00022833"/>
    </source>
</evidence>
<dbReference type="SUPFAM" id="SSF51316">
    <property type="entry name" value="Mss4-like"/>
    <property type="match status" value="2"/>
</dbReference>
<dbReference type="GO" id="GO:0046872">
    <property type="term" value="F:metal ion binding"/>
    <property type="evidence" value="ECO:0007669"/>
    <property type="project" value="UniProtKB-KW"/>
</dbReference>
<dbReference type="PANTHER" id="PTHR28620:SF1">
    <property type="entry name" value="CENP-V_GFA DOMAIN-CONTAINING PROTEIN"/>
    <property type="match status" value="1"/>
</dbReference>
<evidence type="ECO:0000256" key="2">
    <source>
        <dbReference type="ARBA" id="ARBA00022723"/>
    </source>
</evidence>
<evidence type="ECO:0000313" key="6">
    <source>
        <dbReference type="Proteomes" id="UP001174691"/>
    </source>
</evidence>
<gene>
    <name evidence="5" type="ORF">NKR19_g1434</name>
</gene>
<reference evidence="5" key="1">
    <citation type="submission" date="2022-07" db="EMBL/GenBank/DDBJ databases">
        <title>Fungi with potential for degradation of polypropylene.</title>
        <authorList>
            <person name="Gostincar C."/>
        </authorList>
    </citation>
    <scope>NUCLEOTIDE SEQUENCE</scope>
    <source>
        <strain evidence="5">EXF-13287</strain>
    </source>
</reference>
<dbReference type="Proteomes" id="UP001174691">
    <property type="component" value="Unassembled WGS sequence"/>
</dbReference>
<dbReference type="InterPro" id="IPR052355">
    <property type="entry name" value="CENP-V-like"/>
</dbReference>
<feature type="domain" description="CENP-V/GFA" evidence="4">
    <location>
        <begin position="146"/>
        <end position="281"/>
    </location>
</feature>
<protein>
    <submittedName>
        <fullName evidence="5">Glutathione-dependent formaldehyde-activating enzyme</fullName>
    </submittedName>
</protein>
<sequence length="289" mass="31925">MAETVALKSYRGNCYCGSFIFELNVPEIKVANECNCSLCTKKGYLFTFPGDNMTVVKGDGSLTDYTFNEGNTKHRFCPACGTPVMGYNARYPPGMNTAINVRTVQGLDIWKLETKPFDGKNYGTPYAPPKYTGPEPTAEIEGAKLYTGSCHCGAVTACIKTQPLDSTYPGRIIECNCSSCQRNAYLWIYPKKDQVVIQGRDNLSYYSSGTGAWRKGFCKKCGVHIMNEPAPLTPEQVNALSPEGKASHDGAIDLQPVNIRILNDFDLDAIKDKVHRHDGWNTKPDYVNP</sequence>
<evidence type="ECO:0000259" key="4">
    <source>
        <dbReference type="PROSITE" id="PS51891"/>
    </source>
</evidence>
<dbReference type="EMBL" id="JANBVN010000013">
    <property type="protein sequence ID" value="KAJ9162249.1"/>
    <property type="molecule type" value="Genomic_DNA"/>
</dbReference>
<name>A0AA38S0W0_9PEZI</name>
<comment type="caution">
    <text evidence="5">The sequence shown here is derived from an EMBL/GenBank/DDBJ whole genome shotgun (WGS) entry which is preliminary data.</text>
</comment>
<feature type="domain" description="CENP-V/GFA" evidence="4">
    <location>
        <begin position="10"/>
        <end position="123"/>
    </location>
</feature>
<dbReference type="Gene3D" id="2.170.150.70">
    <property type="match status" value="2"/>
</dbReference>
<dbReference type="AlphaFoldDB" id="A0AA38S0W0"/>
<proteinExistence type="inferred from homology"/>
<dbReference type="PROSITE" id="PS51891">
    <property type="entry name" value="CENP_V_GFA"/>
    <property type="match status" value="2"/>
</dbReference>
<evidence type="ECO:0000256" key="1">
    <source>
        <dbReference type="ARBA" id="ARBA00005495"/>
    </source>
</evidence>
<evidence type="ECO:0000313" key="5">
    <source>
        <dbReference type="EMBL" id="KAJ9162249.1"/>
    </source>
</evidence>
<dbReference type="GO" id="GO:0016846">
    <property type="term" value="F:carbon-sulfur lyase activity"/>
    <property type="evidence" value="ECO:0007669"/>
    <property type="project" value="InterPro"/>
</dbReference>
<comment type="similarity">
    <text evidence="1">Belongs to the Gfa family.</text>
</comment>